<evidence type="ECO:0000313" key="2">
    <source>
        <dbReference type="EMBL" id="CAB4319555.1"/>
    </source>
</evidence>
<reference evidence="4" key="1">
    <citation type="journal article" date="2020" name="Genome Biol.">
        <title>Gamete binning: chromosome-level and haplotype-resolved genome assembly enabled by high-throughput single-cell sequencing of gamete genomes.</title>
        <authorList>
            <person name="Campoy J.A."/>
            <person name="Sun H."/>
            <person name="Goel M."/>
            <person name="Jiao W.-B."/>
            <person name="Folz-Donahue K."/>
            <person name="Wang N."/>
            <person name="Rubio M."/>
            <person name="Liu C."/>
            <person name="Kukat C."/>
            <person name="Ruiz D."/>
            <person name="Huettel B."/>
            <person name="Schneeberger K."/>
        </authorList>
    </citation>
    <scope>NUCLEOTIDE SEQUENCE [LARGE SCALE GENOMIC DNA]</scope>
    <source>
        <strain evidence="4">cv. Rojo Pasion</strain>
    </source>
</reference>
<sequence>MECNEFGFAVKAGSGHNLDLSLGISQPSSSQKGNGNLGDFQSVRWSFEGEAMPALKRCEEKDLFGYDLAVAAANSLYLEFYMKIPVG</sequence>
<reference evidence="1 3" key="2">
    <citation type="submission" date="2020-05" db="EMBL/GenBank/DDBJ databases">
        <authorList>
            <person name="Campoy J."/>
            <person name="Schneeberger K."/>
            <person name="Spophaly S."/>
        </authorList>
    </citation>
    <scope>NUCLEOTIDE SEQUENCE [LARGE SCALE GENOMIC DNA]</scope>
    <source>
        <strain evidence="1">PruArmRojPasFocal</strain>
    </source>
</reference>
<dbReference type="EMBL" id="CAEKDK010000008">
    <property type="protein sequence ID" value="CAB4289238.1"/>
    <property type="molecule type" value="Genomic_DNA"/>
</dbReference>
<evidence type="ECO:0000313" key="4">
    <source>
        <dbReference type="Proteomes" id="UP000507245"/>
    </source>
</evidence>
<proteinExistence type="predicted"/>
<evidence type="ECO:0000313" key="1">
    <source>
        <dbReference type="EMBL" id="CAB4289238.1"/>
    </source>
</evidence>
<evidence type="ECO:0000313" key="3">
    <source>
        <dbReference type="Proteomes" id="UP000507222"/>
    </source>
</evidence>
<gene>
    <name evidence="1" type="ORF">CURHAP_LOCUS47755</name>
    <name evidence="2" type="ORF">ORAREDHAP_LOCUS46982</name>
</gene>
<dbReference type="EMBL" id="CAEKKB010000008">
    <property type="protein sequence ID" value="CAB4319555.1"/>
    <property type="molecule type" value="Genomic_DNA"/>
</dbReference>
<dbReference type="AlphaFoldDB" id="A0A6J5VTP3"/>
<name>A0A6J5VTP3_PRUAR</name>
<dbReference type="Proteomes" id="UP000507245">
    <property type="component" value="Unassembled WGS sequence"/>
</dbReference>
<dbReference type="Proteomes" id="UP000507222">
    <property type="component" value="Unassembled WGS sequence"/>
</dbReference>
<keyword evidence="4" id="KW-1185">Reference proteome</keyword>
<accession>A0A6J5VTP3</accession>
<organism evidence="1 3">
    <name type="scientific">Prunus armeniaca</name>
    <name type="common">Apricot</name>
    <name type="synonym">Armeniaca vulgaris</name>
    <dbReference type="NCBI Taxonomy" id="36596"/>
    <lineage>
        <taxon>Eukaryota</taxon>
        <taxon>Viridiplantae</taxon>
        <taxon>Streptophyta</taxon>
        <taxon>Embryophyta</taxon>
        <taxon>Tracheophyta</taxon>
        <taxon>Spermatophyta</taxon>
        <taxon>Magnoliopsida</taxon>
        <taxon>eudicotyledons</taxon>
        <taxon>Gunneridae</taxon>
        <taxon>Pentapetalae</taxon>
        <taxon>rosids</taxon>
        <taxon>fabids</taxon>
        <taxon>Rosales</taxon>
        <taxon>Rosaceae</taxon>
        <taxon>Amygdaloideae</taxon>
        <taxon>Amygdaleae</taxon>
        <taxon>Prunus</taxon>
    </lineage>
</organism>
<protein>
    <submittedName>
        <fullName evidence="1">Uncharacterized protein</fullName>
    </submittedName>
</protein>